<accession>A0AAI9T709</accession>
<proteinExistence type="predicted"/>
<sequence length="83" mass="9528">VGCISFRREVSVNELHTHTHTVPQFFRSAKIGLRSQNKQVFHLESRTHDTMQLSIISYFAVLTWAITRLPQKISGRVHIILSG</sequence>
<protein>
    <submittedName>
        <fullName evidence="1">Uncharacterized protein</fullName>
    </submittedName>
</protein>
<comment type="caution">
    <text evidence="1">The sequence shown here is derived from an EMBL/GenBank/DDBJ whole genome shotgun (WGS) entry which is preliminary data.</text>
</comment>
<dbReference type="EMBL" id="LACB01000729">
    <property type="protein sequence ID" value="KAJ9481608.1"/>
    <property type="molecule type" value="Genomic_DNA"/>
</dbReference>
<organism evidence="1 2">
    <name type="scientific">Penicillium thymicola</name>
    <dbReference type="NCBI Taxonomy" id="293382"/>
    <lineage>
        <taxon>Eukaryota</taxon>
        <taxon>Fungi</taxon>
        <taxon>Dikarya</taxon>
        <taxon>Ascomycota</taxon>
        <taxon>Pezizomycotina</taxon>
        <taxon>Eurotiomycetes</taxon>
        <taxon>Eurotiomycetidae</taxon>
        <taxon>Eurotiales</taxon>
        <taxon>Aspergillaceae</taxon>
        <taxon>Penicillium</taxon>
    </lineage>
</organism>
<reference evidence="1" key="2">
    <citation type="journal article" date="2016" name="Fungal Biol.">
        <title>Ochratoxin A production by Penicillium thymicola.</title>
        <authorList>
            <person name="Nguyen H.D.T."/>
            <person name="McMullin D.R."/>
            <person name="Ponomareva E."/>
            <person name="Riley R."/>
            <person name="Pomraning K.R."/>
            <person name="Baker S.E."/>
            <person name="Seifert K.A."/>
        </authorList>
    </citation>
    <scope>NUCLEOTIDE SEQUENCE</scope>
    <source>
        <strain evidence="1">DAOM 180753</strain>
    </source>
</reference>
<gene>
    <name evidence="1" type="ORF">VN97_g11863</name>
</gene>
<evidence type="ECO:0000313" key="2">
    <source>
        <dbReference type="Proteomes" id="UP001227192"/>
    </source>
</evidence>
<name>A0AAI9T709_PENTH</name>
<dbReference type="AlphaFoldDB" id="A0AAI9T709"/>
<dbReference type="Proteomes" id="UP001227192">
    <property type="component" value="Unassembled WGS sequence"/>
</dbReference>
<keyword evidence="2" id="KW-1185">Reference proteome</keyword>
<feature type="non-terminal residue" evidence="1">
    <location>
        <position position="1"/>
    </location>
</feature>
<reference evidence="1" key="1">
    <citation type="submission" date="2015-06" db="EMBL/GenBank/DDBJ databases">
        <authorList>
            <person name="Nguyen H."/>
        </authorList>
    </citation>
    <scope>NUCLEOTIDE SEQUENCE</scope>
    <source>
        <strain evidence="1">DAOM 180753</strain>
    </source>
</reference>
<evidence type="ECO:0000313" key="1">
    <source>
        <dbReference type="EMBL" id="KAJ9481608.1"/>
    </source>
</evidence>